<evidence type="ECO:0000256" key="1">
    <source>
        <dbReference type="ARBA" id="ARBA00004323"/>
    </source>
</evidence>
<dbReference type="GO" id="GO:0016758">
    <property type="term" value="F:hexosyltransferase activity"/>
    <property type="evidence" value="ECO:0007669"/>
    <property type="project" value="InterPro"/>
</dbReference>
<proteinExistence type="inferred from homology"/>
<feature type="non-terminal residue" evidence="11">
    <location>
        <position position="1"/>
    </location>
</feature>
<dbReference type="Pfam" id="PF01762">
    <property type="entry name" value="Galactosyl_T"/>
    <property type="match status" value="1"/>
</dbReference>
<gene>
    <name evidence="11" type="ORF">CAPTEDRAFT_37046</name>
</gene>
<feature type="non-terminal residue" evidence="11">
    <location>
        <position position="203"/>
    </location>
</feature>
<evidence type="ECO:0000313" key="13">
    <source>
        <dbReference type="Proteomes" id="UP000014760"/>
    </source>
</evidence>
<evidence type="ECO:0000256" key="3">
    <source>
        <dbReference type="ARBA" id="ARBA00022676"/>
    </source>
</evidence>
<name>R7TNH6_CAPTE</name>
<accession>R7TNH6</accession>
<comment type="similarity">
    <text evidence="2 10">Belongs to the glycosyltransferase 31 family.</text>
</comment>
<dbReference type="EC" id="2.4.1.-" evidence="10"/>
<dbReference type="GO" id="GO:0000139">
    <property type="term" value="C:Golgi membrane"/>
    <property type="evidence" value="ECO:0007669"/>
    <property type="project" value="UniProtKB-SubCell"/>
</dbReference>
<dbReference type="HOGENOM" id="CLU_036849_6_1_1"/>
<evidence type="ECO:0000256" key="4">
    <source>
        <dbReference type="ARBA" id="ARBA00022679"/>
    </source>
</evidence>
<keyword evidence="13" id="KW-1185">Reference proteome</keyword>
<protein>
    <recommendedName>
        <fullName evidence="10">Hexosyltransferase</fullName>
        <ecNumber evidence="10">2.4.1.-</ecNumber>
    </recommendedName>
</protein>
<dbReference type="STRING" id="283909.R7TNH6"/>
<keyword evidence="3 10" id="KW-0328">Glycosyltransferase</keyword>
<evidence type="ECO:0000313" key="11">
    <source>
        <dbReference type="EMBL" id="ELT93101.1"/>
    </source>
</evidence>
<reference evidence="13" key="1">
    <citation type="submission" date="2012-12" db="EMBL/GenBank/DDBJ databases">
        <authorList>
            <person name="Hellsten U."/>
            <person name="Grimwood J."/>
            <person name="Chapman J.A."/>
            <person name="Shapiro H."/>
            <person name="Aerts A."/>
            <person name="Otillar R.P."/>
            <person name="Terry A.Y."/>
            <person name="Boore J.L."/>
            <person name="Simakov O."/>
            <person name="Marletaz F."/>
            <person name="Cho S.-J."/>
            <person name="Edsinger-Gonzales E."/>
            <person name="Havlak P."/>
            <person name="Kuo D.-H."/>
            <person name="Larsson T."/>
            <person name="Lv J."/>
            <person name="Arendt D."/>
            <person name="Savage R."/>
            <person name="Osoegawa K."/>
            <person name="de Jong P."/>
            <person name="Lindberg D.R."/>
            <person name="Seaver E.C."/>
            <person name="Weisblat D.A."/>
            <person name="Putnam N.H."/>
            <person name="Grigoriev I.V."/>
            <person name="Rokhsar D.S."/>
        </authorList>
    </citation>
    <scope>NUCLEOTIDE SEQUENCE</scope>
    <source>
        <strain evidence="13">I ESC-2004</strain>
    </source>
</reference>
<evidence type="ECO:0000256" key="6">
    <source>
        <dbReference type="ARBA" id="ARBA00022968"/>
    </source>
</evidence>
<dbReference type="GO" id="GO:0006493">
    <property type="term" value="P:protein O-linked glycosylation"/>
    <property type="evidence" value="ECO:0007669"/>
    <property type="project" value="TreeGrafter"/>
</dbReference>
<dbReference type="EMBL" id="AMQN01012971">
    <property type="status" value="NOT_ANNOTATED_CDS"/>
    <property type="molecule type" value="Genomic_DNA"/>
</dbReference>
<keyword evidence="4" id="KW-0808">Transferase</keyword>
<evidence type="ECO:0000256" key="7">
    <source>
        <dbReference type="ARBA" id="ARBA00022989"/>
    </source>
</evidence>
<dbReference type="Proteomes" id="UP000014760">
    <property type="component" value="Unassembled WGS sequence"/>
</dbReference>
<dbReference type="PANTHER" id="PTHR11214">
    <property type="entry name" value="BETA-1,3-N-ACETYLGLUCOSAMINYLTRANSFERASE"/>
    <property type="match status" value="1"/>
</dbReference>
<evidence type="ECO:0000256" key="10">
    <source>
        <dbReference type="RuleBase" id="RU363063"/>
    </source>
</evidence>
<evidence type="ECO:0000256" key="2">
    <source>
        <dbReference type="ARBA" id="ARBA00008661"/>
    </source>
</evidence>
<dbReference type="PANTHER" id="PTHR11214:SF314">
    <property type="entry name" value="HEXOSYLTRANSFERASE"/>
    <property type="match status" value="1"/>
</dbReference>
<keyword evidence="6" id="KW-0735">Signal-anchor</keyword>
<evidence type="ECO:0000256" key="5">
    <source>
        <dbReference type="ARBA" id="ARBA00022692"/>
    </source>
</evidence>
<organism evidence="11">
    <name type="scientific">Capitella teleta</name>
    <name type="common">Polychaete worm</name>
    <dbReference type="NCBI Taxonomy" id="283909"/>
    <lineage>
        <taxon>Eukaryota</taxon>
        <taxon>Metazoa</taxon>
        <taxon>Spiralia</taxon>
        <taxon>Lophotrochozoa</taxon>
        <taxon>Annelida</taxon>
        <taxon>Polychaeta</taxon>
        <taxon>Sedentaria</taxon>
        <taxon>Scolecida</taxon>
        <taxon>Capitellidae</taxon>
        <taxon>Capitella</taxon>
    </lineage>
</organism>
<dbReference type="InterPro" id="IPR002659">
    <property type="entry name" value="Glyco_trans_31"/>
</dbReference>
<dbReference type="Gene3D" id="3.90.550.50">
    <property type="match status" value="1"/>
</dbReference>
<reference evidence="11 13" key="2">
    <citation type="journal article" date="2013" name="Nature">
        <title>Insights into bilaterian evolution from three spiralian genomes.</title>
        <authorList>
            <person name="Simakov O."/>
            <person name="Marletaz F."/>
            <person name="Cho S.J."/>
            <person name="Edsinger-Gonzales E."/>
            <person name="Havlak P."/>
            <person name="Hellsten U."/>
            <person name="Kuo D.H."/>
            <person name="Larsson T."/>
            <person name="Lv J."/>
            <person name="Arendt D."/>
            <person name="Savage R."/>
            <person name="Osoegawa K."/>
            <person name="de Jong P."/>
            <person name="Grimwood J."/>
            <person name="Chapman J.A."/>
            <person name="Shapiro H."/>
            <person name="Aerts A."/>
            <person name="Otillar R.P."/>
            <person name="Terry A.Y."/>
            <person name="Boore J.L."/>
            <person name="Grigoriev I.V."/>
            <person name="Lindberg D.R."/>
            <person name="Seaver E.C."/>
            <person name="Weisblat D.A."/>
            <person name="Putnam N.H."/>
            <person name="Rokhsar D.S."/>
        </authorList>
    </citation>
    <scope>NUCLEOTIDE SEQUENCE</scope>
    <source>
        <strain evidence="11 13">I ESC-2004</strain>
    </source>
</reference>
<evidence type="ECO:0000256" key="9">
    <source>
        <dbReference type="ARBA" id="ARBA00023136"/>
    </source>
</evidence>
<reference evidence="12" key="3">
    <citation type="submission" date="2015-06" db="UniProtKB">
        <authorList>
            <consortium name="EnsemblMetazoa"/>
        </authorList>
    </citation>
    <scope>IDENTIFICATION</scope>
</reference>
<dbReference type="EMBL" id="KB309875">
    <property type="protein sequence ID" value="ELT93101.1"/>
    <property type="molecule type" value="Genomic_DNA"/>
</dbReference>
<sequence length="203" mass="23037">KNASIIIEPRSGCSHDVMLVVFVQAEDAGSPSKRTLIRETWGNATQYDNRARLFFVMGVSSVRREENRFDDILQGDYVDYSVQQSFEALFALRWVSQHCPGAKFIMRADEAQFVNLFTILHHLSLITETPYPSRFVMCSVRTDQPVDFRKQMDVPGELYSERVFPAFCSVGFYILSQSAAASLINASSYVPYFAIDDIYVTGL</sequence>
<keyword evidence="9" id="KW-0472">Membrane</keyword>
<dbReference type="EnsemblMetazoa" id="CapteT37046">
    <property type="protein sequence ID" value="CapteP37046"/>
    <property type="gene ID" value="CapteG37046"/>
</dbReference>
<evidence type="ECO:0000256" key="8">
    <source>
        <dbReference type="ARBA" id="ARBA00023034"/>
    </source>
</evidence>
<dbReference type="AlphaFoldDB" id="R7TNH6"/>
<keyword evidence="7" id="KW-1133">Transmembrane helix</keyword>
<dbReference type="OMA" id="LLAMYWF"/>
<dbReference type="OrthoDB" id="115198at2759"/>
<keyword evidence="5" id="KW-0812">Transmembrane</keyword>
<evidence type="ECO:0000313" key="12">
    <source>
        <dbReference type="EnsemblMetazoa" id="CapteP37046"/>
    </source>
</evidence>
<comment type="subcellular location">
    <subcellularLocation>
        <location evidence="1 10">Golgi apparatus membrane</location>
        <topology evidence="1 10">Single-pass type II membrane protein</topology>
    </subcellularLocation>
</comment>
<keyword evidence="8 10" id="KW-0333">Golgi apparatus</keyword>